<dbReference type="InterPro" id="IPR038050">
    <property type="entry name" value="Neuro_actylchol_rec"/>
</dbReference>
<keyword evidence="2" id="KW-0812">Transmembrane</keyword>
<dbReference type="InterPro" id="IPR036719">
    <property type="entry name" value="Neuro-gated_channel_TM_sf"/>
</dbReference>
<dbReference type="RefSeq" id="XP_005790889.1">
    <property type="nucleotide sequence ID" value="XM_005790832.1"/>
</dbReference>
<proteinExistence type="predicted"/>
<dbReference type="InterPro" id="IPR006029">
    <property type="entry name" value="Neurotrans-gated_channel_TM"/>
</dbReference>
<dbReference type="HOGENOM" id="CLU_345961_0_0_1"/>
<evidence type="ECO:0000313" key="5">
    <source>
        <dbReference type="Proteomes" id="UP000013827"/>
    </source>
</evidence>
<keyword evidence="2" id="KW-1133">Transmembrane helix</keyword>
<dbReference type="SUPFAM" id="SSF90112">
    <property type="entry name" value="Neurotransmitter-gated ion-channel transmembrane pore"/>
    <property type="match status" value="1"/>
</dbReference>
<sequence>MPQWYAALIDHGSGSGEQTPHAVFVRFRVHHVSSVSSDSWTGEFQVRGRWKHSLAGGATDAVPTQRDCDSLAQRFDSEASAGPALRADHLWSPRLFISNLVQEGSLVDAWHSVSPAGASAVWVEHRMRVHGQLLVLHKEEDAGLCPLQLAICVVAQRPCVDFEDGSLLLDDENRRGSRVIGMPSLPSGFEAILRSADATQRPVLTAQIYLERITDERHYRVPLPPLPEEPSAGLAARGIAKQEAEAAAKRATAQRAAAEDRASDASLPAWSASAGPDAGPDSIEPADPSVDLDASDVWSVGSAPTQRTPLLSAAIESQLEAERAAWPEHRDVHLRLDVVSLHGVSLLDHAFTAEVFVELVWRDASLGLQVGVSPERAAEVLQTVLETPALSERIWRAQLNLRNLMHETDAERWYEDLALDLMVSSSFHGGEVRLQLNRALQSPLALLSADVVHDEYVLAPHIFYQPARSGYDCCGSRPVWAATPGQAGGSLSAAPSDGRVPAAALRMSMRLARRSSYYTTHVALPLFMITSALSASFWVDPMEADVSSRLSITLVLLLTISTFRDTVNAIVPRINYATAIDRYFSLSLVLATVTIVQNVTANLLKHFREVEDDELWFDHDLENLESTVLDYIRVQKRSFLCFWVLWGACNAYAAVRFVTLRRTAAQYVGDCPHYWTAGGDCACRYEWRFEAAAQEGQGQFYRCPQCGNIEQGRPPSRSALGLLSTCFSRRGVSRGSADDDKKASTRALALALAGRTSTGSAPQLPSLREGLSSSLLVSSRSSTAQGEGAAHAAAREAGSRRRRSSAVELRTVTRALV</sequence>
<name>A0A0D3KRS5_EMIH1</name>
<organism evidence="4 5">
    <name type="scientific">Emiliania huxleyi (strain CCMP1516)</name>
    <dbReference type="NCBI Taxonomy" id="280463"/>
    <lineage>
        <taxon>Eukaryota</taxon>
        <taxon>Haptista</taxon>
        <taxon>Haptophyta</taxon>
        <taxon>Prymnesiophyceae</taxon>
        <taxon>Isochrysidales</taxon>
        <taxon>Noelaerhabdaceae</taxon>
        <taxon>Emiliania</taxon>
    </lineage>
</organism>
<feature type="region of interest" description="Disordered" evidence="1">
    <location>
        <begin position="245"/>
        <end position="290"/>
    </location>
</feature>
<dbReference type="EnsemblProtists" id="EOD38460">
    <property type="protein sequence ID" value="EOD38460"/>
    <property type="gene ID" value="EMIHUDRAFT_454656"/>
</dbReference>
<feature type="region of interest" description="Disordered" evidence="1">
    <location>
        <begin position="778"/>
        <end position="806"/>
    </location>
</feature>
<protein>
    <recommendedName>
        <fullName evidence="3">Neurotransmitter-gated ion-channel transmembrane domain-containing protein</fullName>
    </recommendedName>
</protein>
<dbReference type="Pfam" id="PF02932">
    <property type="entry name" value="Neur_chan_memb"/>
    <property type="match status" value="1"/>
</dbReference>
<feature type="transmembrane region" description="Helical" evidence="2">
    <location>
        <begin position="516"/>
        <end position="538"/>
    </location>
</feature>
<dbReference type="AlphaFoldDB" id="A0A0D3KRS5"/>
<feature type="region of interest" description="Disordered" evidence="1">
    <location>
        <begin position="221"/>
        <end position="240"/>
    </location>
</feature>
<dbReference type="PaxDb" id="2903-EOD38460"/>
<dbReference type="Proteomes" id="UP000013827">
    <property type="component" value="Unassembled WGS sequence"/>
</dbReference>
<keyword evidence="5" id="KW-1185">Reference proteome</keyword>
<dbReference type="GO" id="GO:0005216">
    <property type="term" value="F:monoatomic ion channel activity"/>
    <property type="evidence" value="ECO:0007669"/>
    <property type="project" value="InterPro"/>
</dbReference>
<reference evidence="4" key="2">
    <citation type="submission" date="2024-10" db="UniProtKB">
        <authorList>
            <consortium name="EnsemblProtists"/>
        </authorList>
    </citation>
    <scope>IDENTIFICATION</scope>
</reference>
<dbReference type="GeneID" id="17283730"/>
<evidence type="ECO:0000256" key="1">
    <source>
        <dbReference type="SAM" id="MobiDB-lite"/>
    </source>
</evidence>
<dbReference type="Gene3D" id="1.20.58.390">
    <property type="entry name" value="Neurotransmitter-gated ion-channel transmembrane domain"/>
    <property type="match status" value="1"/>
</dbReference>
<dbReference type="PANTHER" id="PTHR18945">
    <property type="entry name" value="NEUROTRANSMITTER GATED ION CHANNEL"/>
    <property type="match status" value="1"/>
</dbReference>
<feature type="compositionally biased region" description="Low complexity" evidence="1">
    <location>
        <begin position="778"/>
        <end position="792"/>
    </location>
</feature>
<reference evidence="5" key="1">
    <citation type="journal article" date="2013" name="Nature">
        <title>Pan genome of the phytoplankton Emiliania underpins its global distribution.</title>
        <authorList>
            <person name="Read B.A."/>
            <person name="Kegel J."/>
            <person name="Klute M.J."/>
            <person name="Kuo A."/>
            <person name="Lefebvre S.C."/>
            <person name="Maumus F."/>
            <person name="Mayer C."/>
            <person name="Miller J."/>
            <person name="Monier A."/>
            <person name="Salamov A."/>
            <person name="Young J."/>
            <person name="Aguilar M."/>
            <person name="Claverie J.M."/>
            <person name="Frickenhaus S."/>
            <person name="Gonzalez K."/>
            <person name="Herman E.K."/>
            <person name="Lin Y.C."/>
            <person name="Napier J."/>
            <person name="Ogata H."/>
            <person name="Sarno A.F."/>
            <person name="Shmutz J."/>
            <person name="Schroeder D."/>
            <person name="de Vargas C."/>
            <person name="Verret F."/>
            <person name="von Dassow P."/>
            <person name="Valentin K."/>
            <person name="Van de Peer Y."/>
            <person name="Wheeler G."/>
            <person name="Dacks J.B."/>
            <person name="Delwiche C.F."/>
            <person name="Dyhrman S.T."/>
            <person name="Glockner G."/>
            <person name="John U."/>
            <person name="Richards T."/>
            <person name="Worden A.Z."/>
            <person name="Zhang X."/>
            <person name="Grigoriev I.V."/>
            <person name="Allen A.E."/>
            <person name="Bidle K."/>
            <person name="Borodovsky M."/>
            <person name="Bowler C."/>
            <person name="Brownlee C."/>
            <person name="Cock J.M."/>
            <person name="Elias M."/>
            <person name="Gladyshev V.N."/>
            <person name="Groth M."/>
            <person name="Guda C."/>
            <person name="Hadaegh A."/>
            <person name="Iglesias-Rodriguez M.D."/>
            <person name="Jenkins J."/>
            <person name="Jones B.M."/>
            <person name="Lawson T."/>
            <person name="Leese F."/>
            <person name="Lindquist E."/>
            <person name="Lobanov A."/>
            <person name="Lomsadze A."/>
            <person name="Malik S.B."/>
            <person name="Marsh M.E."/>
            <person name="Mackinder L."/>
            <person name="Mock T."/>
            <person name="Mueller-Roeber B."/>
            <person name="Pagarete A."/>
            <person name="Parker M."/>
            <person name="Probert I."/>
            <person name="Quesneville H."/>
            <person name="Raines C."/>
            <person name="Rensing S.A."/>
            <person name="Riano-Pachon D.M."/>
            <person name="Richier S."/>
            <person name="Rokitta S."/>
            <person name="Shiraiwa Y."/>
            <person name="Soanes D.M."/>
            <person name="van der Giezen M."/>
            <person name="Wahlund T.M."/>
            <person name="Williams B."/>
            <person name="Wilson W."/>
            <person name="Wolfe G."/>
            <person name="Wurch L.L."/>
        </authorList>
    </citation>
    <scope>NUCLEOTIDE SEQUENCE</scope>
</reference>
<dbReference type="STRING" id="2903.R1FHD4"/>
<evidence type="ECO:0000259" key="3">
    <source>
        <dbReference type="Pfam" id="PF02932"/>
    </source>
</evidence>
<dbReference type="GO" id="GO:0004888">
    <property type="term" value="F:transmembrane signaling receptor activity"/>
    <property type="evidence" value="ECO:0007669"/>
    <property type="project" value="InterPro"/>
</dbReference>
<accession>A0A0D3KRS5</accession>
<keyword evidence="2" id="KW-0472">Membrane</keyword>
<dbReference type="InterPro" id="IPR006201">
    <property type="entry name" value="Neur_channel"/>
</dbReference>
<dbReference type="KEGG" id="ehx:EMIHUDRAFT_454656"/>
<evidence type="ECO:0000313" key="4">
    <source>
        <dbReference type="EnsemblProtists" id="EOD38460"/>
    </source>
</evidence>
<feature type="domain" description="Neurotransmitter-gated ion-channel transmembrane" evidence="3">
    <location>
        <begin position="527"/>
        <end position="609"/>
    </location>
</feature>
<feature type="transmembrane region" description="Helical" evidence="2">
    <location>
        <begin position="637"/>
        <end position="655"/>
    </location>
</feature>
<evidence type="ECO:0000256" key="2">
    <source>
        <dbReference type="SAM" id="Phobius"/>
    </source>
</evidence>
<dbReference type="GO" id="GO:0016020">
    <property type="term" value="C:membrane"/>
    <property type="evidence" value="ECO:0007669"/>
    <property type="project" value="InterPro"/>
</dbReference>